<dbReference type="AlphaFoldDB" id="A0A9P8KXJ3"/>
<evidence type="ECO:0000256" key="1">
    <source>
        <dbReference type="ARBA" id="ARBA00004137"/>
    </source>
</evidence>
<reference evidence="13" key="1">
    <citation type="submission" date="2021-03" db="EMBL/GenBank/DDBJ databases">
        <title>Comparative genomics and phylogenomic investigation of the class Geoglossomycetes provide insights into ecological specialization and systematics.</title>
        <authorList>
            <person name="Melie T."/>
            <person name="Pirro S."/>
            <person name="Miller A.N."/>
            <person name="Quandt A."/>
        </authorList>
    </citation>
    <scope>NUCLEOTIDE SEQUENCE</scope>
    <source>
        <strain evidence="13">GBOQ0MN5Z8</strain>
    </source>
</reference>
<keyword evidence="4" id="KW-0679">Respiratory chain</keyword>
<dbReference type="InterPro" id="IPR023184">
    <property type="entry name" value="Ubol_cytC_Rdtase_hinge_dom"/>
</dbReference>
<feature type="region of interest" description="Disordered" evidence="11">
    <location>
        <begin position="17"/>
        <end position="77"/>
    </location>
</feature>
<evidence type="ECO:0000256" key="5">
    <source>
        <dbReference type="ARBA" id="ARBA00022792"/>
    </source>
</evidence>
<evidence type="ECO:0000256" key="9">
    <source>
        <dbReference type="ARBA" id="ARBA00044155"/>
    </source>
</evidence>
<dbReference type="InterPro" id="IPR003422">
    <property type="entry name" value="Cyt_b-c1_6"/>
</dbReference>
<organism evidence="13 14">
    <name type="scientific">Glutinoglossum americanum</name>
    <dbReference type="NCBI Taxonomy" id="1670608"/>
    <lineage>
        <taxon>Eukaryota</taxon>
        <taxon>Fungi</taxon>
        <taxon>Dikarya</taxon>
        <taxon>Ascomycota</taxon>
        <taxon>Pezizomycotina</taxon>
        <taxon>Geoglossomycetes</taxon>
        <taxon>Geoglossales</taxon>
        <taxon>Geoglossaceae</taxon>
        <taxon>Glutinoglossum</taxon>
    </lineage>
</organism>
<dbReference type="PANTHER" id="PTHR15336:SF0">
    <property type="entry name" value="CYTOCHROME B-C1 COMPLEX SUBUNIT 6, MITOCHONDRIAL"/>
    <property type="match status" value="1"/>
</dbReference>
<comment type="caution">
    <text evidence="13">The sequence shown here is derived from an EMBL/GenBank/DDBJ whole genome shotgun (WGS) entry which is preliminary data.</text>
</comment>
<name>A0A9P8KXJ3_9PEZI</name>
<sequence length="138" mass="15503">MGITDLFSDFLSSLTFTEAHAEAPSEEKNESSEESNDEGKDDEDKEDDAGGDQGEEEEEEEEEEEPEDVKPKLEEECANSKQCAPFKHHFDECVERVTEASEHADGKKGPHEDCVEEFFHLAHCANQCAAPKLWAQLK</sequence>
<feature type="compositionally biased region" description="Acidic residues" evidence="11">
    <location>
        <begin position="32"/>
        <end position="67"/>
    </location>
</feature>
<keyword evidence="7" id="KW-0496">Mitochondrion</keyword>
<evidence type="ECO:0000256" key="8">
    <source>
        <dbReference type="ARBA" id="ARBA00023136"/>
    </source>
</evidence>
<evidence type="ECO:0000256" key="10">
    <source>
        <dbReference type="ARBA" id="ARBA00044246"/>
    </source>
</evidence>
<evidence type="ECO:0000259" key="12">
    <source>
        <dbReference type="Pfam" id="PF02320"/>
    </source>
</evidence>
<keyword evidence="14" id="KW-1185">Reference proteome</keyword>
<dbReference type="Gene3D" id="1.10.287.20">
    <property type="entry name" value="Ubiquinol-cytochrome C reductase hinge domain"/>
    <property type="match status" value="1"/>
</dbReference>
<comment type="similarity">
    <text evidence="2">Belongs to the UQCRH/QCR6 family.</text>
</comment>
<evidence type="ECO:0000256" key="3">
    <source>
        <dbReference type="ARBA" id="ARBA00022448"/>
    </source>
</evidence>
<dbReference type="SUPFAM" id="SSF81531">
    <property type="entry name" value="Non-heme 11 kDa protein of cytochrome bc1 complex (Ubiquinol-cytochrome c reductase)"/>
    <property type="match status" value="1"/>
</dbReference>
<accession>A0A9P8KXJ3</accession>
<comment type="subcellular location">
    <subcellularLocation>
        <location evidence="1">Mitochondrion inner membrane</location>
        <topology evidence="1">Peripheral membrane protein</topology>
        <orientation evidence="1">Intermembrane side</orientation>
    </subcellularLocation>
</comment>
<feature type="domain" description="Ubiquinol-cytochrome C reductase hinge" evidence="12">
    <location>
        <begin position="68"/>
        <end position="138"/>
    </location>
</feature>
<proteinExistence type="inferred from homology"/>
<dbReference type="Proteomes" id="UP000698800">
    <property type="component" value="Unassembled WGS sequence"/>
</dbReference>
<gene>
    <name evidence="13" type="ORF">FGG08_006377</name>
</gene>
<dbReference type="GO" id="GO:0005743">
    <property type="term" value="C:mitochondrial inner membrane"/>
    <property type="evidence" value="ECO:0007669"/>
    <property type="project" value="UniProtKB-SubCell"/>
</dbReference>
<keyword evidence="6" id="KW-0249">Electron transport</keyword>
<evidence type="ECO:0000256" key="11">
    <source>
        <dbReference type="SAM" id="MobiDB-lite"/>
    </source>
</evidence>
<feature type="compositionally biased region" description="Basic and acidic residues" evidence="11">
    <location>
        <begin position="19"/>
        <end position="31"/>
    </location>
</feature>
<protein>
    <recommendedName>
        <fullName evidence="9">Cytochrome b-c1 complex subunit 6, mitochondrial</fullName>
    </recommendedName>
    <alternativeName>
        <fullName evidence="10">Complex III subunit 6</fullName>
    </alternativeName>
</protein>
<keyword evidence="5" id="KW-0999">Mitochondrion inner membrane</keyword>
<dbReference type="Pfam" id="PF02320">
    <property type="entry name" value="UCR_hinge"/>
    <property type="match status" value="1"/>
</dbReference>
<evidence type="ECO:0000313" key="14">
    <source>
        <dbReference type="Proteomes" id="UP000698800"/>
    </source>
</evidence>
<keyword evidence="8" id="KW-0472">Membrane</keyword>
<dbReference type="GO" id="GO:0006122">
    <property type="term" value="P:mitochondrial electron transport, ubiquinol to cytochrome c"/>
    <property type="evidence" value="ECO:0007669"/>
    <property type="project" value="InterPro"/>
</dbReference>
<dbReference type="FunFam" id="1.10.287.20:FF:000003">
    <property type="entry name" value="Cytochrome b-c1 complex subunit 6"/>
    <property type="match status" value="1"/>
</dbReference>
<evidence type="ECO:0000256" key="6">
    <source>
        <dbReference type="ARBA" id="ARBA00022982"/>
    </source>
</evidence>
<dbReference type="OrthoDB" id="405848at2759"/>
<evidence type="ECO:0000256" key="2">
    <source>
        <dbReference type="ARBA" id="ARBA00006498"/>
    </source>
</evidence>
<evidence type="ECO:0000256" key="7">
    <source>
        <dbReference type="ARBA" id="ARBA00023128"/>
    </source>
</evidence>
<dbReference type="InterPro" id="IPR036811">
    <property type="entry name" value="Ubol_cytC_Rdtase_hinge_dom_sf"/>
</dbReference>
<keyword evidence="3" id="KW-0813">Transport</keyword>
<evidence type="ECO:0000313" key="13">
    <source>
        <dbReference type="EMBL" id="KAH0536774.1"/>
    </source>
</evidence>
<dbReference type="EMBL" id="JAGHQL010000181">
    <property type="protein sequence ID" value="KAH0536774.1"/>
    <property type="molecule type" value="Genomic_DNA"/>
</dbReference>
<dbReference type="PANTHER" id="PTHR15336">
    <property type="entry name" value="UBIQUINOL-CYTOCHROME C REDUCTASE COMPLEX 7.8 KDA PROTEIN"/>
    <property type="match status" value="1"/>
</dbReference>
<evidence type="ECO:0000256" key="4">
    <source>
        <dbReference type="ARBA" id="ARBA00022660"/>
    </source>
</evidence>